<dbReference type="EMBL" id="JAIZAY010000020">
    <property type="protein sequence ID" value="KAJ8022983.1"/>
    <property type="molecule type" value="Genomic_DNA"/>
</dbReference>
<dbReference type="InterPro" id="IPR045627">
    <property type="entry name" value="FBXL18_LRR"/>
</dbReference>
<dbReference type="Proteomes" id="UP001152320">
    <property type="component" value="Chromosome 20"/>
</dbReference>
<dbReference type="InterPro" id="IPR001810">
    <property type="entry name" value="F-box_dom"/>
</dbReference>
<dbReference type="InterPro" id="IPR036047">
    <property type="entry name" value="F-box-like_dom_sf"/>
</dbReference>
<name>A0A9Q1BEY5_HOLLE</name>
<evidence type="ECO:0000259" key="1">
    <source>
        <dbReference type="PROSITE" id="PS50181"/>
    </source>
</evidence>
<dbReference type="PROSITE" id="PS50181">
    <property type="entry name" value="FBOX"/>
    <property type="match status" value="1"/>
</dbReference>
<dbReference type="SUPFAM" id="SSF52058">
    <property type="entry name" value="L domain-like"/>
    <property type="match status" value="1"/>
</dbReference>
<sequence length="599" mass="68373">MALSVESGLEELPDELIIRIFSWLPIFDLLRVYEIPNRRVKNLAVDKALLLNFRNLNFSRGYNQDHETIAKVMKTFGRSDITSSLSIENCYQLKVSQVVRPLISLSSLQVLDLTSVHVTPVSLAKVLNGLTSLEALGLTGPNTVLIDEELNPVEPFTEQTMEALKRLKHLKVTVSYDGMETNIFSCFHNMETLMLDFMTSHKDLFNCICDLILEEDFDNLDKLQVVFSPRNGMKMAGITCWGHCVNHFQNFQPITWKTKHGICFESYNITEAGFSEHGSYEPSWTALVRDYSEEIGLSETSESPFFKLPCEDDLKPAENFVDKYELITSDVTAVSAMRFCCVPPEEKHKTISRDEIQGTRFSAFHGLQKYTHLEELDVFCLSDLFFEGAVTDENHAPPSENEDERRGLFEGLLQLIEQAPHLWRFSLTVPSRKVTMRIFLSDLPEKCRQLQSLSLSFPTKWPHLQLSPHLSAALPKMKQLRDLRIDSSHFQFNPQFAWSLQQCPVLARLCILTKSGSCSACQSLPAVFNSCKDLIFVCLDGFSHDPCSKRQAQQVKTTIKNRYLASRPALFITFSLEGKRCVPEVHFAEMVRNRWGQRL</sequence>
<dbReference type="InterPro" id="IPR032675">
    <property type="entry name" value="LRR_dom_sf"/>
</dbReference>
<comment type="caution">
    <text evidence="2">The sequence shown here is derived from an EMBL/GenBank/DDBJ whole genome shotgun (WGS) entry which is preliminary data.</text>
</comment>
<feature type="domain" description="F-box" evidence="1">
    <location>
        <begin position="6"/>
        <end position="56"/>
    </location>
</feature>
<dbReference type="GO" id="GO:0031146">
    <property type="term" value="P:SCF-dependent proteasomal ubiquitin-dependent protein catabolic process"/>
    <property type="evidence" value="ECO:0007669"/>
    <property type="project" value="InterPro"/>
</dbReference>
<evidence type="ECO:0000313" key="2">
    <source>
        <dbReference type="EMBL" id="KAJ8022983.1"/>
    </source>
</evidence>
<dbReference type="SUPFAM" id="SSF81383">
    <property type="entry name" value="F-box domain"/>
    <property type="match status" value="1"/>
</dbReference>
<dbReference type="Gene3D" id="3.80.10.10">
    <property type="entry name" value="Ribonuclease Inhibitor"/>
    <property type="match status" value="2"/>
</dbReference>
<dbReference type="OrthoDB" id="2095648at2759"/>
<proteinExistence type="predicted"/>
<keyword evidence="3" id="KW-1185">Reference proteome</keyword>
<dbReference type="Pfam" id="PF19729">
    <property type="entry name" value="LRR_FBXL18"/>
    <property type="match status" value="1"/>
</dbReference>
<dbReference type="AlphaFoldDB" id="A0A9Q1BEY5"/>
<dbReference type="SUPFAM" id="SSF52047">
    <property type="entry name" value="RNI-like"/>
    <property type="match status" value="1"/>
</dbReference>
<organism evidence="2 3">
    <name type="scientific">Holothuria leucospilota</name>
    <name type="common">Black long sea cucumber</name>
    <name type="synonym">Mertensiothuria leucospilota</name>
    <dbReference type="NCBI Taxonomy" id="206669"/>
    <lineage>
        <taxon>Eukaryota</taxon>
        <taxon>Metazoa</taxon>
        <taxon>Echinodermata</taxon>
        <taxon>Eleutherozoa</taxon>
        <taxon>Echinozoa</taxon>
        <taxon>Holothuroidea</taxon>
        <taxon>Aspidochirotacea</taxon>
        <taxon>Aspidochirotida</taxon>
        <taxon>Holothuriidae</taxon>
        <taxon>Holothuria</taxon>
    </lineage>
</organism>
<reference evidence="2" key="1">
    <citation type="submission" date="2021-10" db="EMBL/GenBank/DDBJ databases">
        <title>Tropical sea cucumber genome reveals ecological adaptation and Cuvierian tubules defense mechanism.</title>
        <authorList>
            <person name="Chen T."/>
        </authorList>
    </citation>
    <scope>NUCLEOTIDE SEQUENCE</scope>
    <source>
        <strain evidence="2">Nanhai2018</strain>
        <tissue evidence="2">Muscle</tissue>
    </source>
</reference>
<evidence type="ECO:0000313" key="3">
    <source>
        <dbReference type="Proteomes" id="UP001152320"/>
    </source>
</evidence>
<protein>
    <submittedName>
        <fullName evidence="2">F-box/LRR-repeat protein 18</fullName>
    </submittedName>
</protein>
<accession>A0A9Q1BEY5</accession>
<gene>
    <name evidence="2" type="ORF">HOLleu_38034</name>
</gene>